<sequence>MRINTFTIPFIFMAALSCQDPAQDPADGGEGIHGTDATVTVDFRFGDDLSDFGTRSSVSADESEIKDINIYAYRDGRLEGSVYSHGGGRSEMTLLSGNTYRFYAMANTGEVEAPLDEQDLLTYRFSLDDIMMVELDGFPMSGLTEVAIGKGNTTVEIILRRLVAKVRLKVDVTDLPGFTVRSVRLMNTPKDVAPFAENSAASETLSGDYATNSDIAAINSGKSAYFYMLENCQGVLLPGNNDPWKKVPENIPGGKAGLCTYMEVEAELDGSSGLQGPVTYRFYLGQDVTSDFSIFRNTDNIITLIATEEGINRVSWKISNGELTPICEPVVVACSDGILLYTESDGGLTRARVGTGDWYDVIHAGGRYVAVGVSGSVALSSDGVIWTKKSAGTADLHSVTYGNGVYVAVGESGAVARSTNGSSWTVSSTGSSTWESVAYGNGMFVAVGSKDNYSGSVAWSNDGNAWSSKSGTLYRSVCNSVTFGDGRFVAVGASSTYTGTAGYSTDGQTWHTDTKVGAVQHEAIAYGNGMFIGIGMNESIISTDGVEWEMDFYPMMSVCRDICASGKTFVTAGNSRSGSPHIFFSMNGSKWVAPDLTSAGRDLQVNGICFME</sequence>
<dbReference type="EMBL" id="JADILV010000061">
    <property type="protein sequence ID" value="MBO8484233.1"/>
    <property type="molecule type" value="Genomic_DNA"/>
</dbReference>
<dbReference type="Pfam" id="PF16249">
    <property type="entry name" value="DUF4906"/>
    <property type="match status" value="1"/>
</dbReference>
<dbReference type="AlphaFoldDB" id="A0A940DZ23"/>
<evidence type="ECO:0000313" key="3">
    <source>
        <dbReference type="Proteomes" id="UP000725002"/>
    </source>
</evidence>
<name>A0A940DZ23_9BACT</name>
<proteinExistence type="predicted"/>
<reference evidence="2" key="1">
    <citation type="submission" date="2020-10" db="EMBL/GenBank/DDBJ databases">
        <authorList>
            <person name="Gilroy R."/>
        </authorList>
    </citation>
    <scope>NUCLEOTIDE SEQUENCE</scope>
    <source>
        <strain evidence="2">G3-8215</strain>
    </source>
</reference>
<evidence type="ECO:0000259" key="1">
    <source>
        <dbReference type="Pfam" id="PF16249"/>
    </source>
</evidence>
<dbReference type="Proteomes" id="UP000725002">
    <property type="component" value="Unassembled WGS sequence"/>
</dbReference>
<feature type="domain" description="DUF4906" evidence="1">
    <location>
        <begin position="224"/>
        <end position="299"/>
    </location>
</feature>
<accession>A0A940DZ23</accession>
<dbReference type="PROSITE" id="PS51257">
    <property type="entry name" value="PROKAR_LIPOPROTEIN"/>
    <property type="match status" value="1"/>
</dbReference>
<dbReference type="InterPro" id="IPR032594">
    <property type="entry name" value="DUF4906"/>
</dbReference>
<comment type="caution">
    <text evidence="2">The sequence shown here is derived from an EMBL/GenBank/DDBJ whole genome shotgun (WGS) entry which is preliminary data.</text>
</comment>
<organism evidence="2 3">
    <name type="scientific">Candidatus Cryptobacteroides avicola</name>
    <dbReference type="NCBI Taxonomy" id="2840757"/>
    <lineage>
        <taxon>Bacteria</taxon>
        <taxon>Pseudomonadati</taxon>
        <taxon>Bacteroidota</taxon>
        <taxon>Bacteroidia</taxon>
        <taxon>Bacteroidales</taxon>
        <taxon>Candidatus Cryptobacteroides</taxon>
    </lineage>
</organism>
<protein>
    <submittedName>
        <fullName evidence="2">DUF4906 domain-containing protein</fullName>
    </submittedName>
</protein>
<dbReference type="SUPFAM" id="SSF50939">
    <property type="entry name" value="Sialidases"/>
    <property type="match status" value="1"/>
</dbReference>
<evidence type="ECO:0000313" key="2">
    <source>
        <dbReference type="EMBL" id="MBO8484233.1"/>
    </source>
</evidence>
<reference evidence="2" key="2">
    <citation type="journal article" date="2021" name="PeerJ">
        <title>Extensive microbial diversity within the chicken gut microbiome revealed by metagenomics and culture.</title>
        <authorList>
            <person name="Gilroy R."/>
            <person name="Ravi A."/>
            <person name="Getino M."/>
            <person name="Pursley I."/>
            <person name="Horton D.L."/>
            <person name="Alikhan N.F."/>
            <person name="Baker D."/>
            <person name="Gharbi K."/>
            <person name="Hall N."/>
            <person name="Watson M."/>
            <person name="Adriaenssens E.M."/>
            <person name="Foster-Nyarko E."/>
            <person name="Jarju S."/>
            <person name="Secka A."/>
            <person name="Antonio M."/>
            <person name="Oren A."/>
            <person name="Chaudhuri R.R."/>
            <person name="La Ragione R."/>
            <person name="Hildebrand F."/>
            <person name="Pallen M.J."/>
        </authorList>
    </citation>
    <scope>NUCLEOTIDE SEQUENCE</scope>
    <source>
        <strain evidence="2">G3-8215</strain>
    </source>
</reference>
<dbReference type="InterPro" id="IPR036278">
    <property type="entry name" value="Sialidase_sf"/>
</dbReference>
<gene>
    <name evidence="2" type="ORF">IAB75_09000</name>
</gene>